<dbReference type="Proteomes" id="UP000192247">
    <property type="component" value="Unassembled WGS sequence"/>
</dbReference>
<comment type="caution">
    <text evidence="3">The sequence shown here is derived from an EMBL/GenBank/DDBJ whole genome shotgun (WGS) entry which is preliminary data.</text>
</comment>
<evidence type="ECO:0000313" key="3">
    <source>
        <dbReference type="EMBL" id="OQR67990.1"/>
    </source>
</evidence>
<dbReference type="EMBL" id="MNPL01026429">
    <property type="protein sequence ID" value="OQR67990.1"/>
    <property type="molecule type" value="Genomic_DNA"/>
</dbReference>
<gene>
    <name evidence="3" type="ORF">BIW11_04649</name>
</gene>
<evidence type="ECO:0000313" key="4">
    <source>
        <dbReference type="Proteomes" id="UP000192247"/>
    </source>
</evidence>
<keyword evidence="2" id="KW-0472">Membrane</keyword>
<reference evidence="3 4" key="1">
    <citation type="journal article" date="2017" name="Gigascience">
        <title>Draft genome of the honey bee ectoparasitic mite, Tropilaelaps mercedesae, is shaped by the parasitic life history.</title>
        <authorList>
            <person name="Dong X."/>
            <person name="Armstrong S.D."/>
            <person name="Xia D."/>
            <person name="Makepeace B.L."/>
            <person name="Darby A.C."/>
            <person name="Kadowaki T."/>
        </authorList>
    </citation>
    <scope>NUCLEOTIDE SEQUENCE [LARGE SCALE GENOMIC DNA]</scope>
    <source>
        <strain evidence="3">Wuxi-XJTLU</strain>
    </source>
</reference>
<proteinExistence type="predicted"/>
<evidence type="ECO:0000256" key="2">
    <source>
        <dbReference type="SAM" id="Phobius"/>
    </source>
</evidence>
<feature type="region of interest" description="Disordered" evidence="1">
    <location>
        <begin position="24"/>
        <end position="62"/>
    </location>
</feature>
<evidence type="ECO:0000256" key="1">
    <source>
        <dbReference type="SAM" id="MobiDB-lite"/>
    </source>
</evidence>
<protein>
    <submittedName>
        <fullName evidence="3">Uncharacterized protein</fullName>
    </submittedName>
</protein>
<dbReference type="InParanoid" id="A0A1V9X2Y6"/>
<accession>A0A1V9X2Y6</accession>
<name>A0A1V9X2Y6_9ACAR</name>
<organism evidence="3 4">
    <name type="scientific">Tropilaelaps mercedesae</name>
    <dbReference type="NCBI Taxonomy" id="418985"/>
    <lineage>
        <taxon>Eukaryota</taxon>
        <taxon>Metazoa</taxon>
        <taxon>Ecdysozoa</taxon>
        <taxon>Arthropoda</taxon>
        <taxon>Chelicerata</taxon>
        <taxon>Arachnida</taxon>
        <taxon>Acari</taxon>
        <taxon>Parasitiformes</taxon>
        <taxon>Mesostigmata</taxon>
        <taxon>Gamasina</taxon>
        <taxon>Dermanyssoidea</taxon>
        <taxon>Laelapidae</taxon>
        <taxon>Tropilaelaps</taxon>
    </lineage>
</organism>
<keyword evidence="4" id="KW-1185">Reference proteome</keyword>
<dbReference type="AlphaFoldDB" id="A0A1V9X2Y6"/>
<keyword evidence="2" id="KW-0812">Transmembrane</keyword>
<feature type="transmembrane region" description="Helical" evidence="2">
    <location>
        <begin position="88"/>
        <end position="109"/>
    </location>
</feature>
<sequence>MSSVSTMKNAAACITRALKHTSLTSEVTPALRPAPPDESASEDDTSTSLSPGPSTKAPLGRSRRVAWRSFETELDIATLIVADAVHDAILILILGVLCVTLVMLATLALRMKLYMERHSDDSHVTPTPNVGVRVAENCEAERQTSTDDVETLQEKAESAGVKAVTAI</sequence>
<keyword evidence="2" id="KW-1133">Transmembrane helix</keyword>